<evidence type="ECO:0000256" key="5">
    <source>
        <dbReference type="ARBA" id="ARBA00023062"/>
    </source>
</evidence>
<evidence type="ECO:0000313" key="12">
    <source>
        <dbReference type="EMBL" id="KIV84647.1"/>
    </source>
</evidence>
<comment type="catalytic activity">
    <reaction evidence="6 9">
        <text>L-glutamate 5-semialdehyde + NAD(+) + H2O = L-glutamate + NADH + 2 H(+)</text>
        <dbReference type="Rhea" id="RHEA:30235"/>
        <dbReference type="ChEBI" id="CHEBI:15377"/>
        <dbReference type="ChEBI" id="CHEBI:15378"/>
        <dbReference type="ChEBI" id="CHEBI:29985"/>
        <dbReference type="ChEBI" id="CHEBI:57540"/>
        <dbReference type="ChEBI" id="CHEBI:57945"/>
        <dbReference type="ChEBI" id="CHEBI:58066"/>
        <dbReference type="EC" id="1.2.1.88"/>
    </reaction>
</comment>
<accession>A0A0D1YP82</accession>
<organism evidence="12 13">
    <name type="scientific">Exophiala sideris</name>
    <dbReference type="NCBI Taxonomy" id="1016849"/>
    <lineage>
        <taxon>Eukaryota</taxon>
        <taxon>Fungi</taxon>
        <taxon>Dikarya</taxon>
        <taxon>Ascomycota</taxon>
        <taxon>Pezizomycotina</taxon>
        <taxon>Eurotiomycetes</taxon>
        <taxon>Chaetothyriomycetidae</taxon>
        <taxon>Chaetothyriales</taxon>
        <taxon>Herpotrichiellaceae</taxon>
        <taxon>Exophiala</taxon>
    </lineage>
</organism>
<keyword evidence="4 9" id="KW-0520">NAD</keyword>
<dbReference type="AlphaFoldDB" id="A0A0D1YP82"/>
<evidence type="ECO:0000256" key="7">
    <source>
        <dbReference type="PROSITE-ProRule" id="PRU10007"/>
    </source>
</evidence>
<dbReference type="GO" id="GO:0005759">
    <property type="term" value="C:mitochondrial matrix"/>
    <property type="evidence" value="ECO:0007669"/>
    <property type="project" value="TreeGrafter"/>
</dbReference>
<dbReference type="OrthoDB" id="5322683at2759"/>
<keyword evidence="3 8" id="KW-0560">Oxidoreductase</keyword>
<dbReference type="SUPFAM" id="SSF53720">
    <property type="entry name" value="ALDH-like"/>
    <property type="match status" value="1"/>
</dbReference>
<dbReference type="UniPathway" id="UPA00261">
    <property type="reaction ID" value="UER00374"/>
</dbReference>
<comment type="pathway">
    <text evidence="1 9">Amino-acid degradation; L-proline degradation into L-glutamate; L-glutamate from L-proline: step 2/2.</text>
</comment>
<dbReference type="FunFam" id="3.40.605.10:FF:000006">
    <property type="entry name" value="1-pyrroline-5-carboxylate dehydrogenase"/>
    <property type="match status" value="1"/>
</dbReference>
<dbReference type="InterPro" id="IPR015590">
    <property type="entry name" value="Aldehyde_DH_dom"/>
</dbReference>
<dbReference type="PANTHER" id="PTHR42862">
    <property type="entry name" value="DELTA-1-PYRROLINE-5-CARBOXYLATE DEHYDROGENASE 1, ISOFORM A-RELATED"/>
    <property type="match status" value="1"/>
</dbReference>
<dbReference type="InterPro" id="IPR016160">
    <property type="entry name" value="Ald_DH_CS_CYS"/>
</dbReference>
<evidence type="ECO:0000256" key="3">
    <source>
        <dbReference type="ARBA" id="ARBA00023002"/>
    </source>
</evidence>
<dbReference type="NCBIfam" id="TIGR01236">
    <property type="entry name" value="D1pyr5carbox1"/>
    <property type="match status" value="1"/>
</dbReference>
<dbReference type="PROSITE" id="PS00687">
    <property type="entry name" value="ALDEHYDE_DEHYDR_GLU"/>
    <property type="match status" value="1"/>
</dbReference>
<dbReference type="GO" id="GO:0010133">
    <property type="term" value="P:L-proline catabolic process to L-glutamate"/>
    <property type="evidence" value="ECO:0007669"/>
    <property type="project" value="UniProtKB-UniRule"/>
</dbReference>
<dbReference type="Proteomes" id="UP000053599">
    <property type="component" value="Unassembled WGS sequence"/>
</dbReference>
<feature type="active site" evidence="7">
    <location>
        <position position="302"/>
    </location>
</feature>
<dbReference type="Gene3D" id="3.40.309.10">
    <property type="entry name" value="Aldehyde Dehydrogenase, Chain A, domain 2"/>
    <property type="match status" value="1"/>
</dbReference>
<dbReference type="FunFam" id="3.40.309.10:FF:000005">
    <property type="entry name" value="1-pyrroline-5-carboxylate dehydrogenase 1"/>
    <property type="match status" value="1"/>
</dbReference>
<proteinExistence type="inferred from homology"/>
<comment type="similarity">
    <text evidence="2 8">Belongs to the aldehyde dehydrogenase family.</text>
</comment>
<evidence type="ECO:0000256" key="2">
    <source>
        <dbReference type="ARBA" id="ARBA00009986"/>
    </source>
</evidence>
<dbReference type="STRING" id="1016849.A0A0D1YP82"/>
<dbReference type="InterPro" id="IPR016161">
    <property type="entry name" value="Ald_DH/histidinol_DH"/>
</dbReference>
<evidence type="ECO:0000313" key="13">
    <source>
        <dbReference type="Proteomes" id="UP000053599"/>
    </source>
</evidence>
<gene>
    <name evidence="12" type="ORF">PV11_00420</name>
</gene>
<dbReference type="EMBL" id="KN846951">
    <property type="protein sequence ID" value="KIV84647.1"/>
    <property type="molecule type" value="Genomic_DNA"/>
</dbReference>
<name>A0A0D1YP82_9EURO</name>
<evidence type="ECO:0000256" key="10">
    <source>
        <dbReference type="RuleBase" id="RU366030"/>
    </source>
</evidence>
<evidence type="ECO:0000256" key="1">
    <source>
        <dbReference type="ARBA" id="ARBA00004786"/>
    </source>
</evidence>
<dbReference type="HOGENOM" id="CLU_005391_4_1_1"/>
<keyword evidence="5 9" id="KW-0642">Proline metabolism</keyword>
<evidence type="ECO:0000256" key="4">
    <source>
        <dbReference type="ARBA" id="ARBA00023027"/>
    </source>
</evidence>
<dbReference type="Gene3D" id="3.40.605.10">
    <property type="entry name" value="Aldehyde Dehydrogenase, Chain A, domain 1"/>
    <property type="match status" value="1"/>
</dbReference>
<dbReference type="PROSITE" id="PS00070">
    <property type="entry name" value="ALDEHYDE_DEHYDR_CYS"/>
    <property type="match status" value="1"/>
</dbReference>
<evidence type="ECO:0000259" key="11">
    <source>
        <dbReference type="Pfam" id="PF00171"/>
    </source>
</evidence>
<dbReference type="InterPro" id="IPR050485">
    <property type="entry name" value="Proline_metab_enzyme"/>
</dbReference>
<protein>
    <recommendedName>
        <fullName evidence="9 10">Multifunctional fusion protein</fullName>
    </recommendedName>
    <domain>
        <recommendedName>
            <fullName evidence="10">Delta-1-pyrroline-5-carboxylate dehydrogenase</fullName>
            <shortName evidence="10">P5C dehydrogenase</shortName>
        </recommendedName>
        <alternativeName>
            <fullName evidence="9">L-glutamate gamma-semialdehyde dehydrogenase</fullName>
        </alternativeName>
    </domain>
    <domain>
        <recommendedName>
            <fullName evidence="9">L-glutamate gamma-semialdehyde dehydrogenase</fullName>
            <ecNumber evidence="9">1.2.1.88</ecNumber>
        </recommendedName>
    </domain>
</protein>
<dbReference type="PANTHER" id="PTHR42862:SF1">
    <property type="entry name" value="DELTA-1-PYRROLINE-5-CARBOXYLATE DEHYDROGENASE 2, ISOFORM A-RELATED"/>
    <property type="match status" value="1"/>
</dbReference>
<evidence type="ECO:0000256" key="8">
    <source>
        <dbReference type="RuleBase" id="RU003345"/>
    </source>
</evidence>
<feature type="domain" description="Aldehyde dehydrogenase" evidence="11">
    <location>
        <begin position="65"/>
        <end position="532"/>
    </location>
</feature>
<evidence type="ECO:0000256" key="9">
    <source>
        <dbReference type="RuleBase" id="RU366016"/>
    </source>
</evidence>
<dbReference type="Pfam" id="PF00171">
    <property type="entry name" value="Aldedh"/>
    <property type="match status" value="1"/>
</dbReference>
<dbReference type="EC" id="1.2.1.88" evidence="9"/>
<evidence type="ECO:0000256" key="6">
    <source>
        <dbReference type="ARBA" id="ARBA00048142"/>
    </source>
</evidence>
<dbReference type="GO" id="GO:0003842">
    <property type="term" value="F:L-glutamate gamma-semialdehyde dehydrogenase activity"/>
    <property type="evidence" value="ECO:0007669"/>
    <property type="project" value="UniProtKB-UniRule"/>
</dbReference>
<reference evidence="12 13" key="1">
    <citation type="submission" date="2015-01" db="EMBL/GenBank/DDBJ databases">
        <title>The Genome Sequence of Exophiala sideris CBS121828.</title>
        <authorList>
            <consortium name="The Broad Institute Genomics Platform"/>
            <person name="Cuomo C."/>
            <person name="de Hoog S."/>
            <person name="Gorbushina A."/>
            <person name="Stielow B."/>
            <person name="Teixiera M."/>
            <person name="Abouelleil A."/>
            <person name="Chapman S.B."/>
            <person name="Priest M."/>
            <person name="Young S.K."/>
            <person name="Wortman J."/>
            <person name="Nusbaum C."/>
            <person name="Birren B."/>
        </authorList>
    </citation>
    <scope>NUCLEOTIDE SEQUENCE [LARGE SCALE GENOMIC DNA]</scope>
    <source>
        <strain evidence="12 13">CBS 121828</strain>
    </source>
</reference>
<sequence>MSALPSSSTLGIFAGPSFSNHPFTTYGPNSSERNLLSQALEEVKKGAPHEVLAHVNGKDVPGEATLTQKSPFDHELVLAKYPSAGSDLITKAITGALEAKKAWSRTSLADRAAIFYRAAGLLETKYKYSMMAATMLGQGKNAYQADIDCVAESVDFLKMFPTLAETLYKTQPPINGAGVWNRTEVRPIDGFVYAICPFNFTALAVNLVLAPVIVGNVVLWKPSPGAIYSSWLFNHVMIEAGLPAGVLQFVPGDAELVTEAVFRSRELGGLHFTGSTAVFRSLLARIGRQMDFWKSYPRVVGETGGKNFHLIHSSADVRNAALKSLRAAFEYQGQKCSALSRAYVPASLAEKFKSILIEETNKLSMGPALTDFIGPVISESAFKRVKGYVEDAKQDSDITLLAGGECDDSKGYFIRPTVIEAKDPMSKFMREEIFGPFLCLYVYPDEEFGPKMFRLIDETSEYALTGAIFAKDRAAIIEATEELRFSAGNFYINDQCTGAMPGQQPFGGSRSSGTNDKAGSLGLLTRFTSQRTIKENFMTIESAYYPSNLL</sequence>
<dbReference type="InterPro" id="IPR016163">
    <property type="entry name" value="Ald_DH_C"/>
</dbReference>
<dbReference type="InterPro" id="IPR029510">
    <property type="entry name" value="Ald_DH_CS_GLU"/>
</dbReference>
<dbReference type="InterPro" id="IPR005931">
    <property type="entry name" value="P5CDH/ALDH4A1"/>
</dbReference>
<dbReference type="InterPro" id="IPR016162">
    <property type="entry name" value="Ald_DH_N"/>
</dbReference>